<sequence length="45" mass="4994">MIDDLSAIAVSIALAEGYERLLKNQQVYSKSLAKFLLVKLSIKVL</sequence>
<name>A0ABR8HA43_NOSPU</name>
<keyword evidence="2" id="KW-1185">Reference proteome</keyword>
<comment type="caution">
    <text evidence="1">The sequence shown here is derived from an EMBL/GenBank/DDBJ whole genome shotgun (WGS) entry which is preliminary data.</text>
</comment>
<reference evidence="1 2" key="1">
    <citation type="journal article" date="2020" name="ISME J.">
        <title>Comparative genomics reveals insights into cyanobacterial evolution and habitat adaptation.</title>
        <authorList>
            <person name="Chen M.Y."/>
            <person name="Teng W.K."/>
            <person name="Zhao L."/>
            <person name="Hu C.X."/>
            <person name="Zhou Y.K."/>
            <person name="Han B.P."/>
            <person name="Song L.R."/>
            <person name="Shu W.S."/>
        </authorList>
    </citation>
    <scope>NUCLEOTIDE SEQUENCE [LARGE SCALE GENOMIC DNA]</scope>
    <source>
        <strain evidence="1 2">FACHB-252</strain>
    </source>
</reference>
<dbReference type="RefSeq" id="WP_190949661.1">
    <property type="nucleotide sequence ID" value="NZ_JACJTC010000008.1"/>
</dbReference>
<dbReference type="EMBL" id="JACJTC010000008">
    <property type="protein sequence ID" value="MBD2612040.1"/>
    <property type="molecule type" value="Genomic_DNA"/>
</dbReference>
<dbReference type="Proteomes" id="UP000606396">
    <property type="component" value="Unassembled WGS sequence"/>
</dbReference>
<evidence type="ECO:0000313" key="2">
    <source>
        <dbReference type="Proteomes" id="UP000606396"/>
    </source>
</evidence>
<accession>A0ABR8HA43</accession>
<organism evidence="1 2">
    <name type="scientific">Nostoc punctiforme FACHB-252</name>
    <dbReference type="NCBI Taxonomy" id="1357509"/>
    <lineage>
        <taxon>Bacteria</taxon>
        <taxon>Bacillati</taxon>
        <taxon>Cyanobacteriota</taxon>
        <taxon>Cyanophyceae</taxon>
        <taxon>Nostocales</taxon>
        <taxon>Nostocaceae</taxon>
        <taxon>Nostoc</taxon>
    </lineage>
</organism>
<protein>
    <submittedName>
        <fullName evidence="1">Uncharacterized protein</fullName>
    </submittedName>
</protein>
<gene>
    <name evidence="1" type="ORF">H6G94_12255</name>
</gene>
<proteinExistence type="predicted"/>
<evidence type="ECO:0000313" key="1">
    <source>
        <dbReference type="EMBL" id="MBD2612040.1"/>
    </source>
</evidence>